<feature type="transmembrane region" description="Helical" evidence="1">
    <location>
        <begin position="26"/>
        <end position="46"/>
    </location>
</feature>
<dbReference type="Proteomes" id="UP000260665">
    <property type="component" value="Unassembled WGS sequence"/>
</dbReference>
<feature type="transmembrane region" description="Helical" evidence="1">
    <location>
        <begin position="146"/>
        <end position="170"/>
    </location>
</feature>
<proteinExistence type="predicted"/>
<evidence type="ECO:0008006" key="4">
    <source>
        <dbReference type="Google" id="ProtNLM"/>
    </source>
</evidence>
<accession>A0A3E1RE28</accession>
<evidence type="ECO:0000313" key="2">
    <source>
        <dbReference type="EMBL" id="RFO96850.1"/>
    </source>
</evidence>
<evidence type="ECO:0000256" key="1">
    <source>
        <dbReference type="SAM" id="Phobius"/>
    </source>
</evidence>
<feature type="transmembrane region" description="Helical" evidence="1">
    <location>
        <begin position="97"/>
        <end position="118"/>
    </location>
</feature>
<feature type="transmembrane region" description="Helical" evidence="1">
    <location>
        <begin position="52"/>
        <end position="69"/>
    </location>
</feature>
<dbReference type="RefSeq" id="WP_117176729.1">
    <property type="nucleotide sequence ID" value="NZ_QFZK01000005.1"/>
</dbReference>
<sequence>MKLNIVPARTGVQWFKLGVRTFIKQPLALSGLFFMFMAVMSVLTLIPLIGNVLALALLPAATLGLMAATEETTKGKFPMPTVLLSAFKAGRQQMRAMLVLGLIYAAGFLLVLAISATVDGGKFARLYLIGGSLTPETLMEPDFESAVLLAMGLYMPLSLLFWHAPALVHWHGVPPVKSLFFSMVACLRNFWAFTVYSLVWLGAFIAMGMVVAVIAALMGSPEAVSGIMFPVAMVMAAMFFTSIYFTFRDCFDAGTADAPGIEVT</sequence>
<evidence type="ECO:0000313" key="3">
    <source>
        <dbReference type="Proteomes" id="UP000260665"/>
    </source>
</evidence>
<comment type="caution">
    <text evidence="2">The sequence shown here is derived from an EMBL/GenBank/DDBJ whole genome shotgun (WGS) entry which is preliminary data.</text>
</comment>
<dbReference type="NCBIfam" id="NF041043">
    <property type="entry name" value="BPSS1780_fam"/>
    <property type="match status" value="1"/>
</dbReference>
<dbReference type="OrthoDB" id="5298483at2"/>
<organism evidence="2 3">
    <name type="scientific">Rhodoferax lacus</name>
    <dbReference type="NCBI Taxonomy" id="2184758"/>
    <lineage>
        <taxon>Bacteria</taxon>
        <taxon>Pseudomonadati</taxon>
        <taxon>Pseudomonadota</taxon>
        <taxon>Betaproteobacteria</taxon>
        <taxon>Burkholderiales</taxon>
        <taxon>Comamonadaceae</taxon>
        <taxon>Rhodoferax</taxon>
    </lineage>
</organism>
<protein>
    <recommendedName>
        <fullName evidence="4">Transmembrane protein</fullName>
    </recommendedName>
</protein>
<dbReference type="EMBL" id="QFZK01000005">
    <property type="protein sequence ID" value="RFO96850.1"/>
    <property type="molecule type" value="Genomic_DNA"/>
</dbReference>
<keyword evidence="1" id="KW-1133">Transmembrane helix</keyword>
<keyword evidence="3" id="KW-1185">Reference proteome</keyword>
<feature type="transmembrane region" description="Helical" evidence="1">
    <location>
        <begin position="223"/>
        <end position="247"/>
    </location>
</feature>
<dbReference type="AlphaFoldDB" id="A0A3E1RE28"/>
<dbReference type="InterPro" id="IPR047798">
    <property type="entry name" value="BPSS1780-like"/>
</dbReference>
<name>A0A3E1RE28_9BURK</name>
<gene>
    <name evidence="2" type="ORF">DIC66_10090</name>
</gene>
<feature type="transmembrane region" description="Helical" evidence="1">
    <location>
        <begin position="190"/>
        <end position="217"/>
    </location>
</feature>
<keyword evidence="1" id="KW-0472">Membrane</keyword>
<reference evidence="2 3" key="1">
    <citation type="submission" date="2018-05" db="EMBL/GenBank/DDBJ databases">
        <title>Rhodoferax soyangensis sp.nov., isolated from an oligotrophic freshwater lake.</title>
        <authorList>
            <person name="Park M."/>
        </authorList>
    </citation>
    <scope>NUCLEOTIDE SEQUENCE [LARGE SCALE GENOMIC DNA]</scope>
    <source>
        <strain evidence="2 3">IMCC26218</strain>
    </source>
</reference>
<keyword evidence="1" id="KW-0812">Transmembrane</keyword>